<comment type="caution">
    <text evidence="1">The sequence shown here is derived from an EMBL/GenBank/DDBJ whole genome shotgun (WGS) entry which is preliminary data.</text>
</comment>
<name>A0A8X7CAC0_9ARAC</name>
<evidence type="ECO:0000313" key="1">
    <source>
        <dbReference type="EMBL" id="GFY61953.1"/>
    </source>
</evidence>
<organism evidence="1 2">
    <name type="scientific">Trichonephila inaurata madagascariensis</name>
    <dbReference type="NCBI Taxonomy" id="2747483"/>
    <lineage>
        <taxon>Eukaryota</taxon>
        <taxon>Metazoa</taxon>
        <taxon>Ecdysozoa</taxon>
        <taxon>Arthropoda</taxon>
        <taxon>Chelicerata</taxon>
        <taxon>Arachnida</taxon>
        <taxon>Araneae</taxon>
        <taxon>Araneomorphae</taxon>
        <taxon>Entelegynae</taxon>
        <taxon>Araneoidea</taxon>
        <taxon>Nephilidae</taxon>
        <taxon>Trichonephila</taxon>
        <taxon>Trichonephila inaurata</taxon>
    </lineage>
</organism>
<accession>A0A8X7CAC0</accession>
<dbReference type="GO" id="GO:0004386">
    <property type="term" value="F:helicase activity"/>
    <property type="evidence" value="ECO:0007669"/>
    <property type="project" value="UniProtKB-KW"/>
</dbReference>
<protein>
    <submittedName>
        <fullName evidence="1">ATP-dependent DNA helicase</fullName>
    </submittedName>
</protein>
<gene>
    <name evidence="1" type="ORF">TNIN_8721</name>
</gene>
<evidence type="ECO:0000313" key="2">
    <source>
        <dbReference type="Proteomes" id="UP000886998"/>
    </source>
</evidence>
<sequence length="94" mass="11591">MDEHPDFDIVDITRKMSIDMLNTVEMTSQEAVWYLLREPVFKSSVQIVYIPTVWPIERQRRKELEEMNCEYESTDIWKENWLDRYGKDQKKWMK</sequence>
<dbReference type="AlphaFoldDB" id="A0A8X7CAC0"/>
<keyword evidence="1" id="KW-0347">Helicase</keyword>
<keyword evidence="1" id="KW-0547">Nucleotide-binding</keyword>
<keyword evidence="1" id="KW-0378">Hydrolase</keyword>
<dbReference type="OrthoDB" id="6512014at2759"/>
<reference evidence="1" key="1">
    <citation type="submission" date="2020-08" db="EMBL/GenBank/DDBJ databases">
        <title>Multicomponent nature underlies the extraordinary mechanical properties of spider dragline silk.</title>
        <authorList>
            <person name="Kono N."/>
            <person name="Nakamura H."/>
            <person name="Mori M."/>
            <person name="Yoshida Y."/>
            <person name="Ohtoshi R."/>
            <person name="Malay A.D."/>
            <person name="Moran D.A.P."/>
            <person name="Tomita M."/>
            <person name="Numata K."/>
            <person name="Arakawa K."/>
        </authorList>
    </citation>
    <scope>NUCLEOTIDE SEQUENCE</scope>
</reference>
<keyword evidence="1" id="KW-0067">ATP-binding</keyword>
<dbReference type="Proteomes" id="UP000886998">
    <property type="component" value="Unassembled WGS sequence"/>
</dbReference>
<proteinExistence type="predicted"/>
<dbReference type="EMBL" id="BMAV01013968">
    <property type="protein sequence ID" value="GFY61953.1"/>
    <property type="molecule type" value="Genomic_DNA"/>
</dbReference>
<keyword evidence="2" id="KW-1185">Reference proteome</keyword>